<organism evidence="3 4">
    <name type="scientific">Candidatus Dechloromonas phosphorivorans</name>
    <dbReference type="NCBI Taxonomy" id="2899244"/>
    <lineage>
        <taxon>Bacteria</taxon>
        <taxon>Pseudomonadati</taxon>
        <taxon>Pseudomonadota</taxon>
        <taxon>Betaproteobacteria</taxon>
        <taxon>Rhodocyclales</taxon>
        <taxon>Azonexaceae</taxon>
        <taxon>Dechloromonas</taxon>
    </lineage>
</organism>
<dbReference type="PROSITE" id="PS51257">
    <property type="entry name" value="PROKAR_LIPOPROTEIN"/>
    <property type="match status" value="1"/>
</dbReference>
<dbReference type="Gene3D" id="3.40.50.10610">
    <property type="entry name" value="ABC-type transport auxiliary lipoprotein component"/>
    <property type="match status" value="1"/>
</dbReference>
<comment type="caution">
    <text evidence="3">The sequence shown here is derived from an EMBL/GenBank/DDBJ whole genome shotgun (WGS) entry which is preliminary data.</text>
</comment>
<reference evidence="3 4" key="1">
    <citation type="submission" date="2020-10" db="EMBL/GenBank/DDBJ databases">
        <title>Connecting structure to function with the recovery of over 1000 high-quality activated sludge metagenome-assembled genomes encoding full-length rRNA genes using long-read sequencing.</title>
        <authorList>
            <person name="Singleton C.M."/>
            <person name="Petriglieri F."/>
            <person name="Kristensen J.M."/>
            <person name="Kirkegaard R.H."/>
            <person name="Michaelsen T.Y."/>
            <person name="Andersen M.H."/>
            <person name="Karst S.M."/>
            <person name="Dueholm M.S."/>
            <person name="Nielsen P.H."/>
            <person name="Albertsen M."/>
        </authorList>
    </citation>
    <scope>NUCLEOTIDE SEQUENCE [LARGE SCALE GENOMIC DNA]</scope>
    <source>
        <strain evidence="3">EsbW_18-Q3-R4-48_BATAC.463</strain>
    </source>
</reference>
<accession>A0A935N1V0</accession>
<evidence type="ECO:0000313" key="4">
    <source>
        <dbReference type="Proteomes" id="UP000739411"/>
    </source>
</evidence>
<feature type="signal peptide" evidence="1">
    <location>
        <begin position="1"/>
        <end position="27"/>
    </location>
</feature>
<feature type="domain" description="ABC-type transport auxiliary lipoprotein component" evidence="2">
    <location>
        <begin position="38"/>
        <end position="195"/>
    </location>
</feature>
<protein>
    <submittedName>
        <fullName evidence="3">Membrane integrity-associated transporter subunit PqiC</fullName>
    </submittedName>
</protein>
<name>A0A935N1V0_9RHOO</name>
<keyword evidence="1" id="KW-0732">Signal</keyword>
<evidence type="ECO:0000256" key="1">
    <source>
        <dbReference type="SAM" id="SignalP"/>
    </source>
</evidence>
<sequence>MKTNIKRSSQLLAGVFSFLAISGCSLLQPAAIPTPNFYALEAVSPKTGHIAPAKAPTLIVSPPHAAAGFDSQRMIYLREPYKLEHFAHSEWIEPPARMLAPLIVDAIVRSGAFRAVVLTPSTAVADFRLDSEIIRLQQDFRTRPGTVRFTLRATLIDENTRRVVAWREFEESVATSSEDPYGGVVAANRALQMTLENLANFAAATANQSQR</sequence>
<feature type="chain" id="PRO_5036899048" evidence="1">
    <location>
        <begin position="28"/>
        <end position="211"/>
    </location>
</feature>
<evidence type="ECO:0000259" key="2">
    <source>
        <dbReference type="Pfam" id="PF03886"/>
    </source>
</evidence>
<dbReference type="Pfam" id="PF03886">
    <property type="entry name" value="ABC_trans_aux"/>
    <property type="match status" value="1"/>
</dbReference>
<dbReference type="Proteomes" id="UP000739411">
    <property type="component" value="Unassembled WGS sequence"/>
</dbReference>
<dbReference type="EMBL" id="JADJMS010000009">
    <property type="protein sequence ID" value="MBK7414455.1"/>
    <property type="molecule type" value="Genomic_DNA"/>
</dbReference>
<evidence type="ECO:0000313" key="3">
    <source>
        <dbReference type="EMBL" id="MBK7414455.1"/>
    </source>
</evidence>
<gene>
    <name evidence="3" type="ORF">IPJ38_04410</name>
</gene>
<dbReference type="InterPro" id="IPR005586">
    <property type="entry name" value="ABC_trans_aux"/>
</dbReference>
<proteinExistence type="predicted"/>
<dbReference type="AlphaFoldDB" id="A0A935N1V0"/>
<dbReference type="SUPFAM" id="SSF159594">
    <property type="entry name" value="XCC0632-like"/>
    <property type="match status" value="1"/>
</dbReference>